<accession>A0AAD9AJK2</accession>
<evidence type="ECO:0000256" key="2">
    <source>
        <dbReference type="ARBA" id="ARBA00023043"/>
    </source>
</evidence>
<evidence type="ECO:0000313" key="4">
    <source>
        <dbReference type="EMBL" id="KAK1848784.1"/>
    </source>
</evidence>
<evidence type="ECO:0000313" key="5">
    <source>
        <dbReference type="Proteomes" id="UP001243330"/>
    </source>
</evidence>
<sequence>MDTARLTEATFAFLPSELLSMIGDVLDNIHDLSNLARVNQTFYRVFNCLLYKAAVEDHHPGPTIEAASNGNLGALKLAAEHGANLDYYQVKPLTADEKLAKGIPYQLSPRARWGAPLHFAIIYGHQHVVEWLISKGVDIEAPARLYCGCVSPWNDISPYHETYRTDYDKGVMVWTPLHYAICHRQTDIAHLLLSTGSSPLCMVPPQPASWPPELKILEELYCDCSTRIRHILMDHSYRKDSCAIYWGRNVFTTALDTAVASRNKSIATRLIKDLGMDPNCLWGTAHNSDFQYLATCDDVSMIDHLVSFGADSRLLLKADWDYTKFPIYIAFRMHHASAAFKLVECGTPIWSRKEVWDYDIDSFEMVEQPLALLTEVLAGWDYESPRTNTRFCGLTDKCCDHDQHEIAARKKAFLELAQRTVDEIPHEVSTNELTDILARGLIAMVDHADFCDEDFSEYFKIIKPALEKDAIGDFRQLTLSLLVNHKTRDYEFAQMRGIAFLLDAQCFGEPIARINNRLMKRTLDRLVREIPWLEEGDNPYAILTNTDCLIRTMELLRVQGAWKDAREPPGRLSMEEKSSWSLAGTIVEGENCPELSGKWNKIRSDELKIIPSKYWHIFKKIRWES</sequence>
<dbReference type="AlphaFoldDB" id="A0AAD9AJK2"/>
<protein>
    <submittedName>
        <fullName evidence="4">Ankyrin-like protein</fullName>
    </submittedName>
</protein>
<dbReference type="EMBL" id="JAQOWY010000161">
    <property type="protein sequence ID" value="KAK1848784.1"/>
    <property type="molecule type" value="Genomic_DNA"/>
</dbReference>
<evidence type="ECO:0000256" key="3">
    <source>
        <dbReference type="PROSITE-ProRule" id="PRU00023"/>
    </source>
</evidence>
<reference evidence="4" key="1">
    <citation type="submission" date="2023-01" db="EMBL/GenBank/DDBJ databases">
        <title>Colletotrichum chrysophilum M932 genome sequence.</title>
        <authorList>
            <person name="Baroncelli R."/>
        </authorList>
    </citation>
    <scope>NUCLEOTIDE SEQUENCE</scope>
    <source>
        <strain evidence="4">M932</strain>
    </source>
</reference>
<dbReference type="PROSITE" id="PS50297">
    <property type="entry name" value="ANK_REP_REGION"/>
    <property type="match status" value="1"/>
</dbReference>
<dbReference type="PANTHER" id="PTHR24189">
    <property type="entry name" value="MYOTROPHIN"/>
    <property type="match status" value="1"/>
</dbReference>
<keyword evidence="5" id="KW-1185">Reference proteome</keyword>
<dbReference type="SMART" id="SM00248">
    <property type="entry name" value="ANK"/>
    <property type="match status" value="5"/>
</dbReference>
<dbReference type="InterPro" id="IPR050745">
    <property type="entry name" value="Multifunctional_regulatory"/>
</dbReference>
<dbReference type="Gene3D" id="1.25.40.20">
    <property type="entry name" value="Ankyrin repeat-containing domain"/>
    <property type="match status" value="1"/>
</dbReference>
<gene>
    <name evidence="4" type="ORF">CCHR01_08549</name>
</gene>
<feature type="repeat" description="ANK" evidence="3">
    <location>
        <begin position="112"/>
        <end position="144"/>
    </location>
</feature>
<keyword evidence="1" id="KW-0677">Repeat</keyword>
<proteinExistence type="predicted"/>
<dbReference type="Proteomes" id="UP001243330">
    <property type="component" value="Unassembled WGS sequence"/>
</dbReference>
<dbReference type="Pfam" id="PF00023">
    <property type="entry name" value="Ank"/>
    <property type="match status" value="2"/>
</dbReference>
<dbReference type="InterPro" id="IPR002110">
    <property type="entry name" value="Ankyrin_rpt"/>
</dbReference>
<name>A0AAD9AJK2_9PEZI</name>
<dbReference type="InterPro" id="IPR036770">
    <property type="entry name" value="Ankyrin_rpt-contain_sf"/>
</dbReference>
<dbReference type="SUPFAM" id="SSF48403">
    <property type="entry name" value="Ankyrin repeat"/>
    <property type="match status" value="1"/>
</dbReference>
<organism evidence="4 5">
    <name type="scientific">Colletotrichum chrysophilum</name>
    <dbReference type="NCBI Taxonomy" id="1836956"/>
    <lineage>
        <taxon>Eukaryota</taxon>
        <taxon>Fungi</taxon>
        <taxon>Dikarya</taxon>
        <taxon>Ascomycota</taxon>
        <taxon>Pezizomycotina</taxon>
        <taxon>Sordariomycetes</taxon>
        <taxon>Hypocreomycetidae</taxon>
        <taxon>Glomerellales</taxon>
        <taxon>Glomerellaceae</taxon>
        <taxon>Colletotrichum</taxon>
        <taxon>Colletotrichum gloeosporioides species complex</taxon>
    </lineage>
</organism>
<evidence type="ECO:0000256" key="1">
    <source>
        <dbReference type="ARBA" id="ARBA00022737"/>
    </source>
</evidence>
<dbReference type="PROSITE" id="PS50088">
    <property type="entry name" value="ANK_REPEAT"/>
    <property type="match status" value="1"/>
</dbReference>
<comment type="caution">
    <text evidence="4">The sequence shown here is derived from an EMBL/GenBank/DDBJ whole genome shotgun (WGS) entry which is preliminary data.</text>
</comment>
<keyword evidence="2 3" id="KW-0040">ANK repeat</keyword>